<evidence type="ECO:0000256" key="1">
    <source>
        <dbReference type="SAM" id="MobiDB-lite"/>
    </source>
</evidence>
<proteinExistence type="predicted"/>
<reference evidence="2" key="1">
    <citation type="journal article" date="2020" name="Cell">
        <title>Large-Scale Comparative Analyses of Tick Genomes Elucidate Their Genetic Diversity and Vector Capacities.</title>
        <authorList>
            <consortium name="Tick Genome and Microbiome Consortium (TIGMIC)"/>
            <person name="Jia N."/>
            <person name="Wang J."/>
            <person name="Shi W."/>
            <person name="Du L."/>
            <person name="Sun Y."/>
            <person name="Zhan W."/>
            <person name="Jiang J.F."/>
            <person name="Wang Q."/>
            <person name="Zhang B."/>
            <person name="Ji P."/>
            <person name="Bell-Sakyi L."/>
            <person name="Cui X.M."/>
            <person name="Yuan T.T."/>
            <person name="Jiang B.G."/>
            <person name="Yang W.F."/>
            <person name="Lam T.T."/>
            <person name="Chang Q.C."/>
            <person name="Ding S.J."/>
            <person name="Wang X.J."/>
            <person name="Zhu J.G."/>
            <person name="Ruan X.D."/>
            <person name="Zhao L."/>
            <person name="Wei J.T."/>
            <person name="Ye R.Z."/>
            <person name="Que T.C."/>
            <person name="Du C.H."/>
            <person name="Zhou Y.H."/>
            <person name="Cheng J.X."/>
            <person name="Dai P.F."/>
            <person name="Guo W.B."/>
            <person name="Han X.H."/>
            <person name="Huang E.J."/>
            <person name="Li L.F."/>
            <person name="Wei W."/>
            <person name="Gao Y.C."/>
            <person name="Liu J.Z."/>
            <person name="Shao H.Z."/>
            <person name="Wang X."/>
            <person name="Wang C.C."/>
            <person name="Yang T.C."/>
            <person name="Huo Q.B."/>
            <person name="Li W."/>
            <person name="Chen H.Y."/>
            <person name="Chen S.E."/>
            <person name="Zhou L.G."/>
            <person name="Ni X.B."/>
            <person name="Tian J.H."/>
            <person name="Sheng Y."/>
            <person name="Liu T."/>
            <person name="Pan Y.S."/>
            <person name="Xia L.Y."/>
            <person name="Li J."/>
            <person name="Zhao F."/>
            <person name="Cao W.C."/>
        </authorList>
    </citation>
    <scope>NUCLEOTIDE SEQUENCE</scope>
    <source>
        <strain evidence="2">Rsan-2018</strain>
    </source>
</reference>
<evidence type="ECO:0008006" key="4">
    <source>
        <dbReference type="Google" id="ProtNLM"/>
    </source>
</evidence>
<dbReference type="VEuPathDB" id="VectorBase:RSAN_050550"/>
<dbReference type="Proteomes" id="UP000821837">
    <property type="component" value="Chromosome 5"/>
</dbReference>
<gene>
    <name evidence="2" type="ORF">HPB52_021461</name>
</gene>
<accession>A0A9D4PTN1</accession>
<evidence type="ECO:0000313" key="3">
    <source>
        <dbReference type="Proteomes" id="UP000821837"/>
    </source>
</evidence>
<keyword evidence="3" id="KW-1185">Reference proteome</keyword>
<protein>
    <recommendedName>
        <fullName evidence="4">Endonuclease/exonuclease/phosphatase domain-containing protein</fullName>
    </recommendedName>
</protein>
<feature type="region of interest" description="Disordered" evidence="1">
    <location>
        <begin position="267"/>
        <end position="290"/>
    </location>
</feature>
<dbReference type="SUPFAM" id="SSF56219">
    <property type="entry name" value="DNase I-like"/>
    <property type="match status" value="1"/>
</dbReference>
<dbReference type="EMBL" id="JABSTV010001251">
    <property type="protein sequence ID" value="KAH7952321.1"/>
    <property type="molecule type" value="Genomic_DNA"/>
</dbReference>
<sequence length="290" mass="32948">MAQHIEPTTEGKKPNMIILQETFDYAKISGYAVHKQRTKGTGRDIVVTTLVKKGLVAIPRIIKKIPDISHIVTEIVPRSERESSTFVLNVYSSLSKKGLTHDFEELINETMTIVGDSRLVIGGGNNAPHTQWGYGHSSKKGEYLADLMERPIGASPHRNTTPDLTLCRNAGRITWANTFGDLGSDYRILNIALGEPPATNRKHKIRLQRRKKTGPIRNIEEWSRDPLRGIEKATIEIKWDDWCARREEDDDDSGGHSPRMDRRLANLLETKKIHPDRQNTRKIYGEKLRN</sequence>
<evidence type="ECO:0000313" key="2">
    <source>
        <dbReference type="EMBL" id="KAH7952321.1"/>
    </source>
</evidence>
<reference evidence="2" key="2">
    <citation type="submission" date="2021-09" db="EMBL/GenBank/DDBJ databases">
        <authorList>
            <person name="Jia N."/>
            <person name="Wang J."/>
            <person name="Shi W."/>
            <person name="Du L."/>
            <person name="Sun Y."/>
            <person name="Zhan W."/>
            <person name="Jiang J."/>
            <person name="Wang Q."/>
            <person name="Zhang B."/>
            <person name="Ji P."/>
            <person name="Sakyi L.B."/>
            <person name="Cui X."/>
            <person name="Yuan T."/>
            <person name="Jiang B."/>
            <person name="Yang W."/>
            <person name="Lam T.T.-Y."/>
            <person name="Chang Q."/>
            <person name="Ding S."/>
            <person name="Wang X."/>
            <person name="Zhu J."/>
            <person name="Ruan X."/>
            <person name="Zhao L."/>
            <person name="Wei J."/>
            <person name="Que T."/>
            <person name="Du C."/>
            <person name="Cheng J."/>
            <person name="Dai P."/>
            <person name="Han X."/>
            <person name="Huang E."/>
            <person name="Gao Y."/>
            <person name="Liu J."/>
            <person name="Shao H."/>
            <person name="Ye R."/>
            <person name="Li L."/>
            <person name="Wei W."/>
            <person name="Wang X."/>
            <person name="Wang C."/>
            <person name="Huo Q."/>
            <person name="Li W."/>
            <person name="Guo W."/>
            <person name="Chen H."/>
            <person name="Chen S."/>
            <person name="Zhou L."/>
            <person name="Zhou L."/>
            <person name="Ni X."/>
            <person name="Tian J."/>
            <person name="Zhou Y."/>
            <person name="Sheng Y."/>
            <person name="Liu T."/>
            <person name="Pan Y."/>
            <person name="Xia L."/>
            <person name="Li J."/>
            <person name="Zhao F."/>
            <person name="Cao W."/>
        </authorList>
    </citation>
    <scope>NUCLEOTIDE SEQUENCE</scope>
    <source>
        <strain evidence="2">Rsan-2018</strain>
        <tissue evidence="2">Larvae</tissue>
    </source>
</reference>
<dbReference type="Gene3D" id="3.60.10.10">
    <property type="entry name" value="Endonuclease/exonuclease/phosphatase"/>
    <property type="match status" value="1"/>
</dbReference>
<comment type="caution">
    <text evidence="2">The sequence shown here is derived from an EMBL/GenBank/DDBJ whole genome shotgun (WGS) entry which is preliminary data.</text>
</comment>
<organism evidence="2 3">
    <name type="scientific">Rhipicephalus sanguineus</name>
    <name type="common">Brown dog tick</name>
    <name type="synonym">Ixodes sanguineus</name>
    <dbReference type="NCBI Taxonomy" id="34632"/>
    <lineage>
        <taxon>Eukaryota</taxon>
        <taxon>Metazoa</taxon>
        <taxon>Ecdysozoa</taxon>
        <taxon>Arthropoda</taxon>
        <taxon>Chelicerata</taxon>
        <taxon>Arachnida</taxon>
        <taxon>Acari</taxon>
        <taxon>Parasitiformes</taxon>
        <taxon>Ixodida</taxon>
        <taxon>Ixodoidea</taxon>
        <taxon>Ixodidae</taxon>
        <taxon>Rhipicephalinae</taxon>
        <taxon>Rhipicephalus</taxon>
        <taxon>Rhipicephalus</taxon>
    </lineage>
</organism>
<name>A0A9D4PTN1_RHISA</name>
<dbReference type="InterPro" id="IPR036691">
    <property type="entry name" value="Endo/exonu/phosph_ase_sf"/>
</dbReference>
<dbReference type="AlphaFoldDB" id="A0A9D4PTN1"/>